<dbReference type="RefSeq" id="WP_083176577.1">
    <property type="nucleotide sequence ID" value="NZ_MVIJ01000009.1"/>
</dbReference>
<dbReference type="AlphaFoldDB" id="A0A1X0KHH7"/>
<dbReference type="InterPro" id="IPR029050">
    <property type="entry name" value="Immunoprotect_excell_Ig-like"/>
</dbReference>
<evidence type="ECO:0000313" key="4">
    <source>
        <dbReference type="EMBL" id="ORB74713.1"/>
    </source>
</evidence>
<comment type="caution">
    <text evidence="4">The sequence shown here is derived from an EMBL/GenBank/DDBJ whole genome shotgun (WGS) entry which is preliminary data.</text>
</comment>
<evidence type="ECO:0000256" key="1">
    <source>
        <dbReference type="ARBA" id="ARBA00022729"/>
    </source>
</evidence>
<dbReference type="InterPro" id="IPR015250">
    <property type="entry name" value="MPT63-like"/>
</dbReference>
<dbReference type="EMBL" id="MVIJ01000009">
    <property type="protein sequence ID" value="ORB74713.1"/>
    <property type="molecule type" value="Genomic_DNA"/>
</dbReference>
<organism evidence="4 5">
    <name type="scientific">Mycobacterium scrofulaceum</name>
    <dbReference type="NCBI Taxonomy" id="1783"/>
    <lineage>
        <taxon>Bacteria</taxon>
        <taxon>Bacillati</taxon>
        <taxon>Actinomycetota</taxon>
        <taxon>Actinomycetes</taxon>
        <taxon>Mycobacteriales</taxon>
        <taxon>Mycobacteriaceae</taxon>
        <taxon>Mycobacterium</taxon>
    </lineage>
</organism>
<gene>
    <name evidence="4" type="ORF">BST44_08530</name>
</gene>
<sequence>MHLASSTAAALATFATAAGVGIAGGPTASADNYPVRQSFGTQEQLNDSDGAVITGWTVSNLHPSNDPIPYQPHGKLWEATATVKAIKGTVTPIVADFNARAANGQDYPELGNVATAQGVNPASLPQGQQKTGKLYFDVVGPNPDNVVYNAGGRDLLVWTG</sequence>
<keyword evidence="1 2" id="KW-0732">Signal</keyword>
<dbReference type="OrthoDB" id="4762478at2"/>
<protein>
    <recommendedName>
        <fullName evidence="3">MPT63-like domain-containing protein</fullName>
    </recommendedName>
</protein>
<feature type="signal peptide" evidence="2">
    <location>
        <begin position="1"/>
        <end position="17"/>
    </location>
</feature>
<keyword evidence="5" id="KW-1185">Reference proteome</keyword>
<evidence type="ECO:0000256" key="2">
    <source>
        <dbReference type="SAM" id="SignalP"/>
    </source>
</evidence>
<feature type="chain" id="PRO_5039230207" description="MPT63-like domain-containing protein" evidence="2">
    <location>
        <begin position="18"/>
        <end position="160"/>
    </location>
</feature>
<dbReference type="Proteomes" id="UP000192601">
    <property type="component" value="Unassembled WGS sequence"/>
</dbReference>
<name>A0A1X0KHH7_MYCSC</name>
<dbReference type="GO" id="GO:0005615">
    <property type="term" value="C:extracellular space"/>
    <property type="evidence" value="ECO:0007669"/>
    <property type="project" value="InterPro"/>
</dbReference>
<evidence type="ECO:0000259" key="3">
    <source>
        <dbReference type="Pfam" id="PF09167"/>
    </source>
</evidence>
<proteinExistence type="predicted"/>
<dbReference type="Gene3D" id="2.60.40.1240">
    <property type="match status" value="1"/>
</dbReference>
<reference evidence="4 5" key="1">
    <citation type="submission" date="2017-02" db="EMBL/GenBank/DDBJ databases">
        <title>The new phylogeny of genus Mycobacterium.</title>
        <authorList>
            <person name="Tortoli E."/>
            <person name="Trovato A."/>
            <person name="Cirillo D.M."/>
        </authorList>
    </citation>
    <scope>NUCLEOTIDE SEQUENCE [LARGE SCALE GENOMIC DNA]</scope>
    <source>
        <strain evidence="4 5">DSM 43992</strain>
    </source>
</reference>
<evidence type="ECO:0000313" key="5">
    <source>
        <dbReference type="Proteomes" id="UP000192601"/>
    </source>
</evidence>
<accession>A0A1X0KHH7</accession>
<dbReference type="SUPFAM" id="SSF81982">
    <property type="entry name" value="Antigen MPT63/MPB63 (immunoprotective extracellular protein)"/>
    <property type="match status" value="1"/>
</dbReference>
<feature type="domain" description="MPT63-like" evidence="3">
    <location>
        <begin position="36"/>
        <end position="158"/>
    </location>
</feature>
<dbReference type="Pfam" id="PF09167">
    <property type="entry name" value="DUF1942"/>
    <property type="match status" value="1"/>
</dbReference>